<protein>
    <submittedName>
        <fullName evidence="1">Uncharacterized protein</fullName>
    </submittedName>
</protein>
<sequence>MHIELTPDALLRQLDYPVNEKTLEQITIIINNMPDYKHLSKHILTLKDYITHYYGFIAMSNSKNYLKIKCEPDESEDNIRAFKKAVEDWSDKYKVKLEQVDNRPTYYIIGQL</sequence>
<dbReference type="EMBL" id="FPHG01000030">
    <property type="protein sequence ID" value="SFV56205.1"/>
    <property type="molecule type" value="Genomic_DNA"/>
</dbReference>
<dbReference type="AlphaFoldDB" id="A0A1W1BRT6"/>
<proteinExistence type="predicted"/>
<gene>
    <name evidence="1" type="ORF">MNB_SV-9-109</name>
</gene>
<accession>A0A1W1BRT6</accession>
<organism evidence="1">
    <name type="scientific">hydrothermal vent metagenome</name>
    <dbReference type="NCBI Taxonomy" id="652676"/>
    <lineage>
        <taxon>unclassified sequences</taxon>
        <taxon>metagenomes</taxon>
        <taxon>ecological metagenomes</taxon>
    </lineage>
</organism>
<evidence type="ECO:0000313" key="1">
    <source>
        <dbReference type="EMBL" id="SFV56205.1"/>
    </source>
</evidence>
<name>A0A1W1BRT6_9ZZZZ</name>
<reference evidence="1" key="1">
    <citation type="submission" date="2016-10" db="EMBL/GenBank/DDBJ databases">
        <authorList>
            <person name="de Groot N.N."/>
        </authorList>
    </citation>
    <scope>NUCLEOTIDE SEQUENCE</scope>
</reference>